<comment type="subcellular location">
    <subcellularLocation>
        <location evidence="1">Cell membrane</location>
        <topology evidence="1">Single-pass membrane protein</topology>
    </subcellularLocation>
</comment>
<evidence type="ECO:0000313" key="9">
    <source>
        <dbReference type="Proteomes" id="UP000316988"/>
    </source>
</evidence>
<evidence type="ECO:0000313" key="8">
    <source>
        <dbReference type="EMBL" id="TSD68387.1"/>
    </source>
</evidence>
<feature type="domain" description="Phage shock protein PspC N-terminal" evidence="7">
    <location>
        <begin position="4"/>
        <end position="62"/>
    </location>
</feature>
<reference evidence="8 9" key="1">
    <citation type="submission" date="2019-07" db="EMBL/GenBank/DDBJ databases">
        <authorList>
            <person name="Zhao L.H."/>
        </authorList>
    </citation>
    <scope>NUCLEOTIDE SEQUENCE [LARGE SCALE GENOMIC DNA]</scope>
    <source>
        <strain evidence="8 9">Co35</strain>
    </source>
</reference>
<sequence length="79" mass="8370">MTAKKLTRSTQDKWLGGVCGGIAAYFGWDATLVRLVALVAVLVTLPVSVVAYIVAWVIMPQEPATPWQTGTDAPSGPVQ</sequence>
<dbReference type="Proteomes" id="UP000316988">
    <property type="component" value="Unassembled WGS sequence"/>
</dbReference>
<evidence type="ECO:0000256" key="4">
    <source>
        <dbReference type="ARBA" id="ARBA00022989"/>
    </source>
</evidence>
<dbReference type="RefSeq" id="WP_143911336.1">
    <property type="nucleotide sequence ID" value="NZ_VLNT01000001.1"/>
</dbReference>
<evidence type="ECO:0000256" key="5">
    <source>
        <dbReference type="ARBA" id="ARBA00023136"/>
    </source>
</evidence>
<evidence type="ECO:0000256" key="6">
    <source>
        <dbReference type="SAM" id="Phobius"/>
    </source>
</evidence>
<keyword evidence="5 6" id="KW-0472">Membrane</keyword>
<dbReference type="EMBL" id="VLNT01000001">
    <property type="protein sequence ID" value="TSD68387.1"/>
    <property type="molecule type" value="Genomic_DNA"/>
</dbReference>
<protein>
    <submittedName>
        <fullName evidence="8">PspC domain-containing protein</fullName>
    </submittedName>
</protein>
<dbReference type="GO" id="GO:0005886">
    <property type="term" value="C:plasma membrane"/>
    <property type="evidence" value="ECO:0007669"/>
    <property type="project" value="UniProtKB-SubCell"/>
</dbReference>
<dbReference type="PANTHER" id="PTHR33885:SF3">
    <property type="entry name" value="PHAGE SHOCK PROTEIN C"/>
    <property type="match status" value="1"/>
</dbReference>
<dbReference type="InterPro" id="IPR052027">
    <property type="entry name" value="PspC"/>
</dbReference>
<proteinExistence type="predicted"/>
<evidence type="ECO:0000259" key="7">
    <source>
        <dbReference type="Pfam" id="PF04024"/>
    </source>
</evidence>
<organism evidence="8 9">
    <name type="scientific">Aeromicrobium piscarium</name>
    <dbReference type="NCBI Taxonomy" id="2590901"/>
    <lineage>
        <taxon>Bacteria</taxon>
        <taxon>Bacillati</taxon>
        <taxon>Actinomycetota</taxon>
        <taxon>Actinomycetes</taxon>
        <taxon>Propionibacteriales</taxon>
        <taxon>Nocardioidaceae</taxon>
        <taxon>Aeromicrobium</taxon>
    </lineage>
</organism>
<accession>A0A554SPV3</accession>
<name>A0A554SPV3_9ACTN</name>
<keyword evidence="3 6" id="KW-0812">Transmembrane</keyword>
<feature type="transmembrane region" description="Helical" evidence="6">
    <location>
        <begin position="34"/>
        <end position="58"/>
    </location>
</feature>
<comment type="caution">
    <text evidence="8">The sequence shown here is derived from an EMBL/GenBank/DDBJ whole genome shotgun (WGS) entry which is preliminary data.</text>
</comment>
<dbReference type="InterPro" id="IPR007168">
    <property type="entry name" value="Phageshock_PspC_N"/>
</dbReference>
<gene>
    <name evidence="8" type="ORF">FNM00_02005</name>
</gene>
<dbReference type="AlphaFoldDB" id="A0A554SPV3"/>
<dbReference type="Pfam" id="PF04024">
    <property type="entry name" value="PspC"/>
    <property type="match status" value="1"/>
</dbReference>
<keyword evidence="2" id="KW-1003">Cell membrane</keyword>
<evidence type="ECO:0000256" key="2">
    <source>
        <dbReference type="ARBA" id="ARBA00022475"/>
    </source>
</evidence>
<evidence type="ECO:0000256" key="3">
    <source>
        <dbReference type="ARBA" id="ARBA00022692"/>
    </source>
</evidence>
<evidence type="ECO:0000256" key="1">
    <source>
        <dbReference type="ARBA" id="ARBA00004162"/>
    </source>
</evidence>
<dbReference type="PANTHER" id="PTHR33885">
    <property type="entry name" value="PHAGE SHOCK PROTEIN C"/>
    <property type="match status" value="1"/>
</dbReference>
<keyword evidence="9" id="KW-1185">Reference proteome</keyword>
<keyword evidence="4 6" id="KW-1133">Transmembrane helix</keyword>